<sequence>MKPHPARDAAWIADLGDRLARAGFCLLGRFAPTADDAVPDARAGYAARAVLVVGSLSNALFAIFGTSPEAADGLPDPLDRFTRRVLTALAESEGLGIVFPFDGPPYHPFQRWALKTGGFSRSPMGVLAHREFGPWTGLRAALLSPEPMAVPEALPERGPCPTCHDAPCISACPAGALSQTGYDVPRCLAHLRANPAAPCHAGCVARHACPFGRAHAQSEEAGSFHMRAFLG</sequence>
<reference evidence="2 3" key="1">
    <citation type="submission" date="2017-08" db="EMBL/GenBank/DDBJ databases">
        <authorList>
            <person name="de Groot N.N."/>
        </authorList>
    </citation>
    <scope>NUCLEOTIDE SEQUENCE [LARGE SCALE GENOMIC DNA]</scope>
    <source>
        <strain evidence="2 3">USBA 352</strain>
    </source>
</reference>
<dbReference type="PROSITE" id="PS51379">
    <property type="entry name" value="4FE4S_FER_2"/>
    <property type="match status" value="1"/>
</dbReference>
<name>A0A285S4H5_9HYPH</name>
<dbReference type="RefSeq" id="WP_208980295.1">
    <property type="nucleotide sequence ID" value="NZ_OBML01000003.1"/>
</dbReference>
<dbReference type="Proteomes" id="UP000219331">
    <property type="component" value="Unassembled WGS sequence"/>
</dbReference>
<feature type="domain" description="4Fe-4S ferredoxin-type" evidence="1">
    <location>
        <begin position="149"/>
        <end position="182"/>
    </location>
</feature>
<dbReference type="AlphaFoldDB" id="A0A285S4H5"/>
<dbReference type="EMBL" id="OBML01000003">
    <property type="protein sequence ID" value="SOB99989.1"/>
    <property type="molecule type" value="Genomic_DNA"/>
</dbReference>
<evidence type="ECO:0000259" key="1">
    <source>
        <dbReference type="PROSITE" id="PS51379"/>
    </source>
</evidence>
<proteinExistence type="predicted"/>
<evidence type="ECO:0000313" key="2">
    <source>
        <dbReference type="EMBL" id="SOB99989.1"/>
    </source>
</evidence>
<keyword evidence="3" id="KW-1185">Reference proteome</keyword>
<evidence type="ECO:0000313" key="3">
    <source>
        <dbReference type="Proteomes" id="UP000219331"/>
    </source>
</evidence>
<protein>
    <recommendedName>
        <fullName evidence="1">4Fe-4S ferredoxin-type domain-containing protein</fullName>
    </recommendedName>
</protein>
<dbReference type="SUPFAM" id="SSF54862">
    <property type="entry name" value="4Fe-4S ferredoxins"/>
    <property type="match status" value="1"/>
</dbReference>
<gene>
    <name evidence="2" type="ORF">SAMN05421512_103204</name>
</gene>
<organism evidence="2 3">
    <name type="scientific">Stappia indica</name>
    <dbReference type="NCBI Taxonomy" id="538381"/>
    <lineage>
        <taxon>Bacteria</taxon>
        <taxon>Pseudomonadati</taxon>
        <taxon>Pseudomonadota</taxon>
        <taxon>Alphaproteobacteria</taxon>
        <taxon>Hyphomicrobiales</taxon>
        <taxon>Stappiaceae</taxon>
        <taxon>Stappia</taxon>
    </lineage>
</organism>
<dbReference type="STRING" id="538381.GCA_001696535_04316"/>
<dbReference type="InterPro" id="IPR017896">
    <property type="entry name" value="4Fe4S_Fe-S-bd"/>
</dbReference>
<accession>A0A285S4H5</accession>